<dbReference type="AlphaFoldDB" id="A0A0G4J1P6"/>
<feature type="transmembrane region" description="Helical" evidence="1">
    <location>
        <begin position="81"/>
        <end position="101"/>
    </location>
</feature>
<evidence type="ECO:0000313" key="6">
    <source>
        <dbReference type="Proteomes" id="UP000290189"/>
    </source>
</evidence>
<dbReference type="EMBL" id="CDSF01000112">
    <property type="protein sequence ID" value="CEP01249.1"/>
    <property type="molecule type" value="Genomic_DNA"/>
</dbReference>
<dbReference type="PANTHER" id="PTHR31965">
    <property type="entry name" value="TRANSMEMBRANE PROTEIN 42"/>
    <property type="match status" value="1"/>
</dbReference>
<dbReference type="Proteomes" id="UP000290189">
    <property type="component" value="Unassembled WGS sequence"/>
</dbReference>
<reference evidence="3 5" key="1">
    <citation type="submission" date="2015-02" db="EMBL/GenBank/DDBJ databases">
        <authorList>
            <person name="Chooi Y.-H."/>
        </authorList>
    </citation>
    <scope>NUCLEOTIDE SEQUENCE [LARGE SCALE GENOMIC DNA]</scope>
    <source>
        <strain evidence="3">E3</strain>
    </source>
</reference>
<dbReference type="PANTHER" id="PTHR31965:SF1">
    <property type="entry name" value="TRANSMEMBRANE PROTEIN 42"/>
    <property type="match status" value="1"/>
</dbReference>
<feature type="transmembrane region" description="Helical" evidence="1">
    <location>
        <begin position="53"/>
        <end position="74"/>
    </location>
</feature>
<evidence type="ECO:0000256" key="1">
    <source>
        <dbReference type="SAM" id="Phobius"/>
    </source>
</evidence>
<evidence type="ECO:0000313" key="3">
    <source>
        <dbReference type="EMBL" id="CEP01249.1"/>
    </source>
</evidence>
<protein>
    <recommendedName>
        <fullName evidence="7">EamA domain-containing protein</fullName>
    </recommendedName>
</protein>
<dbReference type="Proteomes" id="UP000039324">
    <property type="component" value="Unassembled WGS sequence"/>
</dbReference>
<keyword evidence="1" id="KW-1133">Transmembrane helix</keyword>
<keyword evidence="5" id="KW-1185">Reference proteome</keyword>
<evidence type="ECO:0000313" key="5">
    <source>
        <dbReference type="Proteomes" id="UP000039324"/>
    </source>
</evidence>
<dbReference type="InterPro" id="IPR037185">
    <property type="entry name" value="EmrE-like"/>
</dbReference>
<evidence type="ECO:0000313" key="4">
    <source>
        <dbReference type="EMBL" id="SPR01288.1"/>
    </source>
</evidence>
<keyword evidence="1" id="KW-0472">Membrane</keyword>
<dbReference type="Gene3D" id="1.10.3730.20">
    <property type="match status" value="1"/>
</dbReference>
<keyword evidence="2" id="KW-0732">Signal</keyword>
<feature type="transmembrane region" description="Helical" evidence="1">
    <location>
        <begin position="113"/>
        <end position="133"/>
    </location>
</feature>
<feature type="chain" id="PRO_5035990822" description="EamA domain-containing protein" evidence="2">
    <location>
        <begin position="21"/>
        <end position="139"/>
    </location>
</feature>
<keyword evidence="4" id="KW-0496">Mitochondrion</keyword>
<sequence>MTVVLCLVSAGLSSTGSVLAKLAFSPAGQSAASALLCPSDPASSSSCVQTVQWAYTVLLVASMLACNVLGISFLVKSMNALGTTAATTVISSLQFFLSGLYGRVLFGELVSPLWTAGIVITLVGVALITRATTAKDKVQ</sequence>
<reference evidence="4 6" key="2">
    <citation type="submission" date="2018-03" db="EMBL/GenBank/DDBJ databases">
        <authorList>
            <person name="Fogelqvist J."/>
        </authorList>
    </citation>
    <scope>NUCLEOTIDE SEQUENCE [LARGE SCALE GENOMIC DNA]</scope>
</reference>
<dbReference type="InterPro" id="IPR039632">
    <property type="entry name" value="TMEM42"/>
</dbReference>
<evidence type="ECO:0008006" key="7">
    <source>
        <dbReference type="Google" id="ProtNLM"/>
    </source>
</evidence>
<feature type="signal peptide" evidence="2">
    <location>
        <begin position="1"/>
        <end position="20"/>
    </location>
</feature>
<dbReference type="EMBL" id="OVEO01000017">
    <property type="protein sequence ID" value="SPR01288.1"/>
    <property type="molecule type" value="Genomic_DNA"/>
</dbReference>
<dbReference type="SUPFAM" id="SSF103481">
    <property type="entry name" value="Multidrug resistance efflux transporter EmrE"/>
    <property type="match status" value="1"/>
</dbReference>
<keyword evidence="1" id="KW-0812">Transmembrane</keyword>
<name>A0A0G4J1P6_PLABS</name>
<accession>A0A0G4J1P6</accession>
<organism evidence="3 5">
    <name type="scientific">Plasmodiophora brassicae</name>
    <name type="common">Clubroot disease agent</name>
    <dbReference type="NCBI Taxonomy" id="37360"/>
    <lineage>
        <taxon>Eukaryota</taxon>
        <taxon>Sar</taxon>
        <taxon>Rhizaria</taxon>
        <taxon>Endomyxa</taxon>
        <taxon>Phytomyxea</taxon>
        <taxon>Plasmodiophorida</taxon>
        <taxon>Plasmodiophoridae</taxon>
        <taxon>Plasmodiophora</taxon>
    </lineage>
</organism>
<gene>
    <name evidence="3" type="ORF">PBRA_001855</name>
    <name evidence="4" type="ORF">PLBR_LOCUS8503</name>
</gene>
<proteinExistence type="predicted"/>
<evidence type="ECO:0000256" key="2">
    <source>
        <dbReference type="SAM" id="SignalP"/>
    </source>
</evidence>
<dbReference type="OrthoDB" id="5854584at2759"/>
<geneLocation type="mitochondrion" evidence="4"/>